<dbReference type="AlphaFoldDB" id="A0A9E9LDX7"/>
<dbReference type="Proteomes" id="UP001164794">
    <property type="component" value="Chromosome"/>
</dbReference>
<organism evidence="2">
    <name type="scientific">Oxalobacter aliiformigenes</name>
    <dbReference type="NCBI Taxonomy" id="2946593"/>
    <lineage>
        <taxon>Bacteria</taxon>
        <taxon>Pseudomonadati</taxon>
        <taxon>Pseudomonadota</taxon>
        <taxon>Betaproteobacteria</taxon>
        <taxon>Burkholderiales</taxon>
        <taxon>Oxalobacteraceae</taxon>
        <taxon>Oxalobacter</taxon>
    </lineage>
</organism>
<dbReference type="RefSeq" id="WP_269264192.1">
    <property type="nucleotide sequence ID" value="NZ_CP098248.1"/>
</dbReference>
<protein>
    <submittedName>
        <fullName evidence="2">NfeD family protein</fullName>
    </submittedName>
</protein>
<gene>
    <name evidence="3" type="ORF">NB645_07765</name>
    <name evidence="2" type="ORF">NB646_08895</name>
</gene>
<dbReference type="EMBL" id="CP098248">
    <property type="protein sequence ID" value="WAV96714.1"/>
    <property type="molecule type" value="Genomic_DNA"/>
</dbReference>
<evidence type="ECO:0000313" key="2">
    <source>
        <dbReference type="EMBL" id="WAV90934.1"/>
    </source>
</evidence>
<dbReference type="EMBL" id="CP098251">
    <property type="protein sequence ID" value="WAV90934.1"/>
    <property type="molecule type" value="Genomic_DNA"/>
</dbReference>
<keyword evidence="4" id="KW-1185">Reference proteome</keyword>
<evidence type="ECO:0000313" key="4">
    <source>
        <dbReference type="Proteomes" id="UP001164794"/>
    </source>
</evidence>
<accession>A0A9E9LDX7</accession>
<sequence>MTDWMIWFALAGILVAAEIFTGTFYLLMIAVGFCAGGIAAVAGVPFYGQFIAAGISGGVVTLALRNSRLFKKHRVHPQRNPSVLLDIGQTVEVRQWENPQNGIYRSRASYRGALWDVELLPAGRPEAGLFIIREIRGATLLVENSKT</sequence>
<name>A0A9E9LDX7_9BURK</name>
<feature type="transmembrane region" description="Helical" evidence="1">
    <location>
        <begin position="46"/>
        <end position="64"/>
    </location>
</feature>
<evidence type="ECO:0000256" key="1">
    <source>
        <dbReference type="SAM" id="Phobius"/>
    </source>
</evidence>
<keyword evidence="1" id="KW-0472">Membrane</keyword>
<feature type="transmembrane region" description="Helical" evidence="1">
    <location>
        <begin position="7"/>
        <end position="40"/>
    </location>
</feature>
<proteinExistence type="predicted"/>
<reference evidence="2" key="2">
    <citation type="journal article" date="2022" name="Front. Microbiol.">
        <title>New perspectives on an old grouping: The genomic and phenotypic variability of Oxalobacter formigenes and the implications for calcium oxalate stone prevention.</title>
        <authorList>
            <person name="Chmiel J.A."/>
            <person name="Carr C."/>
            <person name="Stuivenberg G.A."/>
            <person name="Venema R."/>
            <person name="Chanyi R.M."/>
            <person name="Al K.F."/>
            <person name="Giguere D."/>
            <person name="Say H."/>
            <person name="Akouris P.P."/>
            <person name="Dominguez Romero S.A."/>
            <person name="Kwong A."/>
            <person name="Tai V."/>
            <person name="Koval S.F."/>
            <person name="Razvi H."/>
            <person name="Bjazevic J."/>
            <person name="Burton J.P."/>
        </authorList>
    </citation>
    <scope>NUCLEOTIDE SEQUENCE</scope>
    <source>
        <strain evidence="2">OxK</strain>
    </source>
</reference>
<keyword evidence="1" id="KW-1133">Transmembrane helix</keyword>
<reference evidence="3" key="1">
    <citation type="journal article" date="2022" name="Front. Microbiol.">
        <title>New perspectives on an old grouping: The genomic and phenotypic variability of Oxalobacter formigenes and the implications for calcium oxalate stone prevention.</title>
        <authorList>
            <person name="Chmiel J.A."/>
            <person name="Carr C."/>
            <person name="Stuivenberg G.A."/>
            <person name="Venema R."/>
            <person name="Chanyi R.M."/>
            <person name="Al K.F."/>
            <person name="Giguere D."/>
            <person name="Say H."/>
            <person name="Akouris P.P."/>
            <person name="Dominguez Romero S.A."/>
            <person name="Kwong A."/>
            <person name="Tai V."/>
            <person name="Koval S.F."/>
            <person name="Razvi H."/>
            <person name="Bjazevic J."/>
            <person name="Burton J.P."/>
        </authorList>
    </citation>
    <scope>NUCLEOTIDE SEQUENCE</scope>
    <source>
        <strain evidence="3">HOxNP-1</strain>
    </source>
</reference>
<dbReference type="Proteomes" id="UP001164819">
    <property type="component" value="Chromosome"/>
</dbReference>
<keyword evidence="1" id="KW-0812">Transmembrane</keyword>
<evidence type="ECO:0000313" key="3">
    <source>
        <dbReference type="EMBL" id="WAV96714.1"/>
    </source>
</evidence>